<evidence type="ECO:0000256" key="1">
    <source>
        <dbReference type="SAM" id="Phobius"/>
    </source>
</evidence>
<dbReference type="Pfam" id="PF15013">
    <property type="entry name" value="CCSMST1"/>
    <property type="match status" value="1"/>
</dbReference>
<dbReference type="AlphaFoldDB" id="A0A7E4WD28"/>
<accession>A0A7E4WD28</accession>
<evidence type="ECO:0000313" key="2">
    <source>
        <dbReference type="Proteomes" id="UP000492821"/>
    </source>
</evidence>
<reference evidence="2" key="1">
    <citation type="journal article" date="2013" name="Genetics">
        <title>The draft genome and transcriptome of Panagrellus redivivus are shaped by the harsh demands of a free-living lifestyle.</title>
        <authorList>
            <person name="Srinivasan J."/>
            <person name="Dillman A.R."/>
            <person name="Macchietto M.G."/>
            <person name="Heikkinen L."/>
            <person name="Lakso M."/>
            <person name="Fracchia K.M."/>
            <person name="Antoshechkin I."/>
            <person name="Mortazavi A."/>
            <person name="Wong G."/>
            <person name="Sternberg P.W."/>
        </authorList>
    </citation>
    <scope>NUCLEOTIDE SEQUENCE [LARGE SCALE GENOMIC DNA]</scope>
    <source>
        <strain evidence="2">MT8872</strain>
    </source>
</reference>
<dbReference type="InterPro" id="IPR029160">
    <property type="entry name" value="UQCC4"/>
</dbReference>
<name>A0A7E4WD28_PANRE</name>
<protein>
    <submittedName>
        <fullName evidence="3">Uncharacterized protein</fullName>
    </submittedName>
</protein>
<reference evidence="3" key="2">
    <citation type="submission" date="2020-10" db="UniProtKB">
        <authorList>
            <consortium name="WormBaseParasite"/>
        </authorList>
    </citation>
    <scope>IDENTIFICATION</scope>
</reference>
<sequence length="150" mass="17441">MAQLWHRLRLPSVANLAVRRFASKPPPKQREIRFSETAAYQGVDRRNFNLGKSTWRPDYYSSDHYKYSKLISALSSIAIFVLWFGYLREPSDLDEILNAPPHLLSANLERRMLKDEIERAKKAGKNTALLEAELEYVEVKEAAMKVQFKK</sequence>
<evidence type="ECO:0000313" key="3">
    <source>
        <dbReference type="WBParaSite" id="Pan_g9510.t1"/>
    </source>
</evidence>
<keyword evidence="1" id="KW-1133">Transmembrane helix</keyword>
<dbReference type="Proteomes" id="UP000492821">
    <property type="component" value="Unassembled WGS sequence"/>
</dbReference>
<organism evidence="2 3">
    <name type="scientific">Panagrellus redivivus</name>
    <name type="common">Microworm</name>
    <dbReference type="NCBI Taxonomy" id="6233"/>
    <lineage>
        <taxon>Eukaryota</taxon>
        <taxon>Metazoa</taxon>
        <taxon>Ecdysozoa</taxon>
        <taxon>Nematoda</taxon>
        <taxon>Chromadorea</taxon>
        <taxon>Rhabditida</taxon>
        <taxon>Tylenchina</taxon>
        <taxon>Panagrolaimomorpha</taxon>
        <taxon>Panagrolaimoidea</taxon>
        <taxon>Panagrolaimidae</taxon>
        <taxon>Panagrellus</taxon>
    </lineage>
</organism>
<keyword evidence="2" id="KW-1185">Reference proteome</keyword>
<dbReference type="WBParaSite" id="Pan_g9510.t1">
    <property type="protein sequence ID" value="Pan_g9510.t1"/>
    <property type="gene ID" value="Pan_g9510"/>
</dbReference>
<feature type="transmembrane region" description="Helical" evidence="1">
    <location>
        <begin position="70"/>
        <end position="87"/>
    </location>
</feature>
<proteinExistence type="predicted"/>
<keyword evidence="1" id="KW-0812">Transmembrane</keyword>
<keyword evidence="1" id="KW-0472">Membrane</keyword>